<keyword evidence="2" id="KW-1133">Transmembrane helix</keyword>
<feature type="region of interest" description="Disordered" evidence="1">
    <location>
        <begin position="176"/>
        <end position="197"/>
    </location>
</feature>
<accession>A0A6V7V7S3</accession>
<feature type="compositionally biased region" description="Basic and acidic residues" evidence="1">
    <location>
        <begin position="140"/>
        <end position="151"/>
    </location>
</feature>
<evidence type="ECO:0000313" key="4">
    <source>
        <dbReference type="Proteomes" id="UP000580250"/>
    </source>
</evidence>
<dbReference type="InterPro" id="IPR035231">
    <property type="entry name" value="DUF5346"/>
</dbReference>
<evidence type="ECO:0000256" key="2">
    <source>
        <dbReference type="SAM" id="Phobius"/>
    </source>
</evidence>
<dbReference type="OrthoDB" id="5862654at2759"/>
<evidence type="ECO:0000256" key="1">
    <source>
        <dbReference type="SAM" id="MobiDB-lite"/>
    </source>
</evidence>
<keyword evidence="2" id="KW-0812">Transmembrane</keyword>
<sequence length="307" mass="34089">MSPSSGIYKNIFIFNLNNILLKLFLMAFWVSTGIYGEETLSSNQQRISSLPSSLPSSSLPFSSSSLVLADPNFSHQSAYSPPAEPNPILASEYQQNDDEIGGNSEVLYDESSLKEEEKLKNNLINNLKIRQNLKKEEKMDGLVEKSKKEKNSFSSSESQGLIKRRQFSQYGAAQIGGMPEIPTGIGPPGPPASACPGGPALPIECDPKRPWPQCPPQSYCYATNSVDIGPYYCCPVWSTYGAAWRPATPFYNYVPPPPPNWAEPAMQMAASPRFGPFRKNLKEQNSEENIKEEPEEIQNTQKSLRRL</sequence>
<feature type="transmembrane region" description="Helical" evidence="2">
    <location>
        <begin position="12"/>
        <end position="36"/>
    </location>
</feature>
<name>A0A6V7V7S3_MELEN</name>
<evidence type="ECO:0000313" key="3">
    <source>
        <dbReference type="EMBL" id="CAD2170957.1"/>
    </source>
</evidence>
<reference evidence="3 4" key="1">
    <citation type="submission" date="2020-08" db="EMBL/GenBank/DDBJ databases">
        <authorList>
            <person name="Koutsovoulos G."/>
            <person name="Danchin GJ E."/>
        </authorList>
    </citation>
    <scope>NUCLEOTIDE SEQUENCE [LARGE SCALE GENOMIC DNA]</scope>
</reference>
<proteinExistence type="predicted"/>
<dbReference type="EMBL" id="CAJEWN010000176">
    <property type="protein sequence ID" value="CAD2170957.1"/>
    <property type="molecule type" value="Genomic_DNA"/>
</dbReference>
<protein>
    <submittedName>
        <fullName evidence="3">Uncharacterized protein</fullName>
    </submittedName>
</protein>
<comment type="caution">
    <text evidence="3">The sequence shown here is derived from an EMBL/GenBank/DDBJ whole genome shotgun (WGS) entry which is preliminary data.</text>
</comment>
<gene>
    <name evidence="3" type="ORF">MENT_LOCUS22389</name>
</gene>
<organism evidence="3 4">
    <name type="scientific">Meloidogyne enterolobii</name>
    <name type="common">Root-knot nematode worm</name>
    <name type="synonym">Meloidogyne mayaguensis</name>
    <dbReference type="NCBI Taxonomy" id="390850"/>
    <lineage>
        <taxon>Eukaryota</taxon>
        <taxon>Metazoa</taxon>
        <taxon>Ecdysozoa</taxon>
        <taxon>Nematoda</taxon>
        <taxon>Chromadorea</taxon>
        <taxon>Rhabditida</taxon>
        <taxon>Tylenchina</taxon>
        <taxon>Tylenchomorpha</taxon>
        <taxon>Tylenchoidea</taxon>
        <taxon>Meloidogynidae</taxon>
        <taxon>Meloidogyninae</taxon>
        <taxon>Meloidogyne</taxon>
    </lineage>
</organism>
<dbReference type="Pfam" id="PF17281">
    <property type="entry name" value="DUF5346"/>
    <property type="match status" value="1"/>
</dbReference>
<keyword evidence="2" id="KW-0472">Membrane</keyword>
<feature type="region of interest" description="Disordered" evidence="1">
    <location>
        <begin position="140"/>
        <end position="160"/>
    </location>
</feature>
<dbReference type="AlphaFoldDB" id="A0A6V7V7S3"/>
<dbReference type="Proteomes" id="UP000580250">
    <property type="component" value="Unassembled WGS sequence"/>
</dbReference>
<feature type="region of interest" description="Disordered" evidence="1">
    <location>
        <begin position="276"/>
        <end position="307"/>
    </location>
</feature>
<feature type="compositionally biased region" description="Basic and acidic residues" evidence="1">
    <location>
        <begin position="280"/>
        <end position="292"/>
    </location>
</feature>